<keyword evidence="1" id="KW-0805">Transcription regulation</keyword>
<evidence type="ECO:0000256" key="1">
    <source>
        <dbReference type="ARBA" id="ARBA00023015"/>
    </source>
</evidence>
<dbReference type="PROSITE" id="PS01117">
    <property type="entry name" value="HTH_MARR_1"/>
    <property type="match status" value="1"/>
</dbReference>
<proteinExistence type="predicted"/>
<dbReference type="InterPro" id="IPR036388">
    <property type="entry name" value="WH-like_DNA-bd_sf"/>
</dbReference>
<evidence type="ECO:0000259" key="4">
    <source>
        <dbReference type="PROSITE" id="PS50995"/>
    </source>
</evidence>
<evidence type="ECO:0000256" key="3">
    <source>
        <dbReference type="ARBA" id="ARBA00023163"/>
    </source>
</evidence>
<dbReference type="SMART" id="SM00347">
    <property type="entry name" value="HTH_MARR"/>
    <property type="match status" value="1"/>
</dbReference>
<name>A0A6J4HN36_9BACT</name>
<organism evidence="5">
    <name type="scientific">uncultured Chthoniobacterales bacterium</name>
    <dbReference type="NCBI Taxonomy" id="1836801"/>
    <lineage>
        <taxon>Bacteria</taxon>
        <taxon>Pseudomonadati</taxon>
        <taxon>Verrucomicrobiota</taxon>
        <taxon>Spartobacteria</taxon>
        <taxon>Chthoniobacterales</taxon>
        <taxon>environmental samples</taxon>
    </lineage>
</organism>
<gene>
    <name evidence="5" type="ORF">AVDCRST_MAG42-958</name>
</gene>
<protein>
    <recommendedName>
        <fullName evidence="4">HTH marR-type domain-containing protein</fullName>
    </recommendedName>
</protein>
<dbReference type="GO" id="GO:0003677">
    <property type="term" value="F:DNA binding"/>
    <property type="evidence" value="ECO:0007669"/>
    <property type="project" value="UniProtKB-KW"/>
</dbReference>
<dbReference type="InterPro" id="IPR000835">
    <property type="entry name" value="HTH_MarR-typ"/>
</dbReference>
<dbReference type="SUPFAM" id="SSF46785">
    <property type="entry name" value="Winged helix' DNA-binding domain"/>
    <property type="match status" value="1"/>
</dbReference>
<dbReference type="EMBL" id="CADCTA010000048">
    <property type="protein sequence ID" value="CAA9227985.1"/>
    <property type="molecule type" value="Genomic_DNA"/>
</dbReference>
<evidence type="ECO:0000313" key="5">
    <source>
        <dbReference type="EMBL" id="CAA9227985.1"/>
    </source>
</evidence>
<dbReference type="InterPro" id="IPR023187">
    <property type="entry name" value="Tscrpt_reg_MarR-type_CS"/>
</dbReference>
<sequence length="158" mass="17710">MNSPAVSARASSPADDSRADAEQLSCIILEMQRCFVLRLSKELAPGNVSFPQFFLLAALDQKEVLTMSEIAQKMGHTTAAASGLVARLENLDYVVRASAREDRRKVLVCITEKGSALVRRIREEMVGNLMKLMSHLTPDEQKAWLQIYTKIYSYCQKK</sequence>
<keyword evidence="2" id="KW-0238">DNA-binding</keyword>
<dbReference type="PRINTS" id="PR00598">
    <property type="entry name" value="HTHMARR"/>
</dbReference>
<dbReference type="Gene3D" id="1.10.10.10">
    <property type="entry name" value="Winged helix-like DNA-binding domain superfamily/Winged helix DNA-binding domain"/>
    <property type="match status" value="1"/>
</dbReference>
<dbReference type="PANTHER" id="PTHR42756">
    <property type="entry name" value="TRANSCRIPTIONAL REGULATOR, MARR"/>
    <property type="match status" value="1"/>
</dbReference>
<accession>A0A6J4HN36</accession>
<dbReference type="InterPro" id="IPR036390">
    <property type="entry name" value="WH_DNA-bd_sf"/>
</dbReference>
<dbReference type="PANTHER" id="PTHR42756:SF1">
    <property type="entry name" value="TRANSCRIPTIONAL REPRESSOR OF EMRAB OPERON"/>
    <property type="match status" value="1"/>
</dbReference>
<evidence type="ECO:0000256" key="2">
    <source>
        <dbReference type="ARBA" id="ARBA00023125"/>
    </source>
</evidence>
<dbReference type="AlphaFoldDB" id="A0A6J4HN36"/>
<dbReference type="Pfam" id="PF12802">
    <property type="entry name" value="MarR_2"/>
    <property type="match status" value="1"/>
</dbReference>
<reference evidence="5" key="1">
    <citation type="submission" date="2020-02" db="EMBL/GenBank/DDBJ databases">
        <authorList>
            <person name="Meier V. D."/>
        </authorList>
    </citation>
    <scope>NUCLEOTIDE SEQUENCE</scope>
    <source>
        <strain evidence="5">AVDCRST_MAG42</strain>
    </source>
</reference>
<dbReference type="GO" id="GO:0003700">
    <property type="term" value="F:DNA-binding transcription factor activity"/>
    <property type="evidence" value="ECO:0007669"/>
    <property type="project" value="InterPro"/>
</dbReference>
<feature type="domain" description="HTH marR-type" evidence="4">
    <location>
        <begin position="21"/>
        <end position="153"/>
    </location>
</feature>
<keyword evidence="3" id="KW-0804">Transcription</keyword>
<dbReference type="PROSITE" id="PS50995">
    <property type="entry name" value="HTH_MARR_2"/>
    <property type="match status" value="1"/>
</dbReference>